<evidence type="ECO:0000313" key="7">
    <source>
        <dbReference type="RefSeq" id="XP_013421053.1"/>
    </source>
</evidence>
<dbReference type="InParanoid" id="A0A1S3KEJ9"/>
<comment type="subcellular location">
    <subcellularLocation>
        <location evidence="1">Membrane</location>
        <topology evidence="1">Multi-pass membrane protein</topology>
    </subcellularLocation>
</comment>
<keyword evidence="6" id="KW-1185">Reference proteome</keyword>
<evidence type="ECO:0000256" key="5">
    <source>
        <dbReference type="SAM" id="Phobius"/>
    </source>
</evidence>
<dbReference type="AlphaFoldDB" id="A0A1S3KEJ9"/>
<reference evidence="7" key="1">
    <citation type="submission" date="2025-08" db="UniProtKB">
        <authorList>
            <consortium name="RefSeq"/>
        </authorList>
    </citation>
    <scope>IDENTIFICATION</scope>
    <source>
        <tissue evidence="7">Gonads</tissue>
    </source>
</reference>
<keyword evidence="3 5" id="KW-1133">Transmembrane helix</keyword>
<keyword evidence="4 5" id="KW-0472">Membrane</keyword>
<feature type="transmembrane region" description="Helical" evidence="5">
    <location>
        <begin position="159"/>
        <end position="179"/>
    </location>
</feature>
<dbReference type="SUPFAM" id="SSF103473">
    <property type="entry name" value="MFS general substrate transporter"/>
    <property type="match status" value="1"/>
</dbReference>
<dbReference type="OrthoDB" id="5296287at2759"/>
<dbReference type="RefSeq" id="XP_013421053.1">
    <property type="nucleotide sequence ID" value="XM_013565599.1"/>
</dbReference>
<keyword evidence="2 5" id="KW-0812">Transmembrane</keyword>
<organism evidence="6 7">
    <name type="scientific">Lingula anatina</name>
    <name type="common">Brachiopod</name>
    <name type="synonym">Lingula unguis</name>
    <dbReference type="NCBI Taxonomy" id="7574"/>
    <lineage>
        <taxon>Eukaryota</taxon>
        <taxon>Metazoa</taxon>
        <taxon>Spiralia</taxon>
        <taxon>Lophotrochozoa</taxon>
        <taxon>Brachiopoda</taxon>
        <taxon>Linguliformea</taxon>
        <taxon>Lingulata</taxon>
        <taxon>Lingulida</taxon>
        <taxon>Linguloidea</taxon>
        <taxon>Lingulidae</taxon>
        <taxon>Lingula</taxon>
    </lineage>
</organism>
<dbReference type="InterPro" id="IPR036259">
    <property type="entry name" value="MFS_trans_sf"/>
</dbReference>
<dbReference type="GeneID" id="106181269"/>
<dbReference type="Proteomes" id="UP000085678">
    <property type="component" value="Unplaced"/>
</dbReference>
<feature type="transmembrane region" description="Helical" evidence="5">
    <location>
        <begin position="32"/>
        <end position="54"/>
    </location>
</feature>
<dbReference type="GO" id="GO:0016020">
    <property type="term" value="C:membrane"/>
    <property type="evidence" value="ECO:0007669"/>
    <property type="project" value="UniProtKB-SubCell"/>
</dbReference>
<evidence type="ECO:0000313" key="6">
    <source>
        <dbReference type="Proteomes" id="UP000085678"/>
    </source>
</evidence>
<sequence>MARTAVAVCGWITVSMSWYGLTLNQGSLDGDIFINALVLSVIDLIAYSLLIFINKIGRRKAYCAGMMISALSMLGTIPVHFFADRESPSTSAVFTTLYTIGKLGLSGCFRLLIVWNGEFYPTALRNFGLGLGSTFGRVAAIVSPIVMDQLGGHPVLGNTVPLILFGCMALFCALSGLYLPETAHKHLPETLEDAQNFGVGEEFPQKVKG</sequence>
<dbReference type="PANTHER" id="PTHR24064">
    <property type="entry name" value="SOLUTE CARRIER FAMILY 22 MEMBER"/>
    <property type="match status" value="1"/>
</dbReference>
<gene>
    <name evidence="7" type="primary">LOC106181269</name>
</gene>
<dbReference type="KEGG" id="lak:106181269"/>
<feature type="transmembrane region" description="Helical" evidence="5">
    <location>
        <begin position="95"/>
        <end position="115"/>
    </location>
</feature>
<evidence type="ECO:0000256" key="1">
    <source>
        <dbReference type="ARBA" id="ARBA00004141"/>
    </source>
</evidence>
<dbReference type="InterPro" id="IPR005828">
    <property type="entry name" value="MFS_sugar_transport-like"/>
</dbReference>
<dbReference type="Gene3D" id="1.20.1250.20">
    <property type="entry name" value="MFS general substrate transporter like domains"/>
    <property type="match status" value="1"/>
</dbReference>
<proteinExistence type="predicted"/>
<feature type="transmembrane region" description="Helical" evidence="5">
    <location>
        <begin position="127"/>
        <end position="147"/>
    </location>
</feature>
<feature type="transmembrane region" description="Helical" evidence="5">
    <location>
        <begin position="61"/>
        <end position="83"/>
    </location>
</feature>
<evidence type="ECO:0000256" key="2">
    <source>
        <dbReference type="ARBA" id="ARBA00022692"/>
    </source>
</evidence>
<name>A0A1S3KEJ9_LINAN</name>
<protein>
    <submittedName>
        <fullName evidence="7">Solute carrier family 22 member 15-like</fullName>
    </submittedName>
</protein>
<dbReference type="Pfam" id="PF00083">
    <property type="entry name" value="Sugar_tr"/>
    <property type="match status" value="1"/>
</dbReference>
<evidence type="ECO:0000256" key="3">
    <source>
        <dbReference type="ARBA" id="ARBA00022989"/>
    </source>
</evidence>
<evidence type="ECO:0000256" key="4">
    <source>
        <dbReference type="ARBA" id="ARBA00023136"/>
    </source>
</evidence>
<dbReference type="GO" id="GO:0022857">
    <property type="term" value="F:transmembrane transporter activity"/>
    <property type="evidence" value="ECO:0007669"/>
    <property type="project" value="InterPro"/>
</dbReference>
<accession>A0A1S3KEJ9</accession>